<dbReference type="HOGENOM" id="CLU_1713445_0_0_1"/>
<protein>
    <submittedName>
        <fullName evidence="2">Uncharacterized protein</fullName>
    </submittedName>
</protein>
<dbReference type="RefSeq" id="XP_008076200.1">
    <property type="nucleotide sequence ID" value="XM_008078009.1"/>
</dbReference>
<dbReference type="KEGG" id="glz:GLAREA_09048"/>
<proteinExistence type="predicted"/>
<feature type="region of interest" description="Disordered" evidence="1">
    <location>
        <begin position="114"/>
        <end position="153"/>
    </location>
</feature>
<sequence>MPRLAEARDKAKGKGVRKEVASLALARCSTRSEQQAGLREGAKTLTPRLSRLRSCLSKASPPARDAELALARDRGGAVEQVESRVEDGHDGPMQVQEHLKDLNHAYTHIDLYTHRQTRKRRTVVTGKRTEEGRTASQSRIGVDKNSAVSNDDD</sequence>
<reference evidence="2 3" key="1">
    <citation type="journal article" date="2013" name="BMC Genomics">
        <title>Genomics-driven discovery of the pneumocandin biosynthetic gene cluster in the fungus Glarea lozoyensis.</title>
        <authorList>
            <person name="Chen L."/>
            <person name="Yue Q."/>
            <person name="Zhang X."/>
            <person name="Xiang M."/>
            <person name="Wang C."/>
            <person name="Li S."/>
            <person name="Che Y."/>
            <person name="Ortiz-Lopez F.J."/>
            <person name="Bills G.F."/>
            <person name="Liu X."/>
            <person name="An Z."/>
        </authorList>
    </citation>
    <scope>NUCLEOTIDE SEQUENCE [LARGE SCALE GENOMIC DNA]</scope>
    <source>
        <strain evidence="3">ATCC 20868 / MF5171</strain>
    </source>
</reference>
<dbReference type="Proteomes" id="UP000016922">
    <property type="component" value="Unassembled WGS sequence"/>
</dbReference>
<evidence type="ECO:0000313" key="3">
    <source>
        <dbReference type="Proteomes" id="UP000016922"/>
    </source>
</evidence>
<gene>
    <name evidence="2" type="ORF">GLAREA_09048</name>
</gene>
<evidence type="ECO:0000313" key="2">
    <source>
        <dbReference type="EMBL" id="EPE36885.1"/>
    </source>
</evidence>
<dbReference type="AlphaFoldDB" id="S3DGS0"/>
<accession>S3DGS0</accession>
<evidence type="ECO:0000256" key="1">
    <source>
        <dbReference type="SAM" id="MobiDB-lite"/>
    </source>
</evidence>
<name>S3DGS0_GLAL2</name>
<dbReference type="GeneID" id="19468096"/>
<organism evidence="2 3">
    <name type="scientific">Glarea lozoyensis (strain ATCC 20868 / MF5171)</name>
    <dbReference type="NCBI Taxonomy" id="1116229"/>
    <lineage>
        <taxon>Eukaryota</taxon>
        <taxon>Fungi</taxon>
        <taxon>Dikarya</taxon>
        <taxon>Ascomycota</taxon>
        <taxon>Pezizomycotina</taxon>
        <taxon>Leotiomycetes</taxon>
        <taxon>Helotiales</taxon>
        <taxon>Helotiaceae</taxon>
        <taxon>Glarea</taxon>
    </lineage>
</organism>
<dbReference type="EMBL" id="KE145352">
    <property type="protein sequence ID" value="EPE36885.1"/>
    <property type="molecule type" value="Genomic_DNA"/>
</dbReference>
<keyword evidence="3" id="KW-1185">Reference proteome</keyword>